<feature type="transmembrane region" description="Helical" evidence="5">
    <location>
        <begin position="134"/>
        <end position="159"/>
    </location>
</feature>
<sequence length="216" mass="24349">MSETSSKAAGQGARLLTDVGPVALFILTYFLGRRVVGEDALYWATGLFIVAMLAALAYARTAHKRWPPMLLLSAVIVTVMGGLGILLKDPIFIYVKPTIVNLFLSYLILFSFAFGVNIWKFFFKEVFDLPDRAWTILAIRWALFLQFLAFLNELIWRHISDGDVAESARWFADFSVTEGFWVNFKLVIMGLTLVFGLLNIPIVMKHQTTDEAAKSE</sequence>
<dbReference type="InterPro" id="IPR006008">
    <property type="entry name" value="YciB"/>
</dbReference>
<keyword evidence="7" id="KW-1185">Reference proteome</keyword>
<reference evidence="7" key="1">
    <citation type="journal article" date="2019" name="Int. J. Syst. Evol. Microbiol.">
        <title>The Global Catalogue of Microorganisms (GCM) 10K type strain sequencing project: providing services to taxonomists for standard genome sequencing and annotation.</title>
        <authorList>
            <consortium name="The Broad Institute Genomics Platform"/>
            <consortium name="The Broad Institute Genome Sequencing Center for Infectious Disease"/>
            <person name="Wu L."/>
            <person name="Ma J."/>
        </authorList>
    </citation>
    <scope>NUCLEOTIDE SEQUENCE [LARGE SCALE GENOMIC DNA]</scope>
    <source>
        <strain evidence="7">KCTC 52487</strain>
    </source>
</reference>
<evidence type="ECO:0000256" key="2">
    <source>
        <dbReference type="ARBA" id="ARBA00022692"/>
    </source>
</evidence>
<evidence type="ECO:0000256" key="3">
    <source>
        <dbReference type="ARBA" id="ARBA00022989"/>
    </source>
</evidence>
<evidence type="ECO:0000256" key="1">
    <source>
        <dbReference type="ARBA" id="ARBA00022475"/>
    </source>
</evidence>
<dbReference type="HAMAP" id="MF_00189">
    <property type="entry name" value="YciB"/>
    <property type="match status" value="1"/>
</dbReference>
<dbReference type="EMBL" id="JBHRSV010000016">
    <property type="protein sequence ID" value="MFC2926232.1"/>
    <property type="molecule type" value="Genomic_DNA"/>
</dbReference>
<proteinExistence type="inferred from homology"/>
<feature type="transmembrane region" description="Helical" evidence="5">
    <location>
        <begin position="66"/>
        <end position="87"/>
    </location>
</feature>
<organism evidence="6 7">
    <name type="scientific">Hyphobacterium vulgare</name>
    <dbReference type="NCBI Taxonomy" id="1736751"/>
    <lineage>
        <taxon>Bacteria</taxon>
        <taxon>Pseudomonadati</taxon>
        <taxon>Pseudomonadota</taxon>
        <taxon>Alphaproteobacteria</taxon>
        <taxon>Maricaulales</taxon>
        <taxon>Maricaulaceae</taxon>
        <taxon>Hyphobacterium</taxon>
    </lineage>
</organism>
<comment type="function">
    <text evidence="5">Plays a role in cell envelope biogenesis, maintenance of cell envelope integrity and membrane homeostasis.</text>
</comment>
<comment type="subcellular location">
    <subcellularLocation>
        <location evidence="5">Cell inner membrane</location>
        <topology evidence="5">Multi-pass membrane protein</topology>
    </subcellularLocation>
</comment>
<protein>
    <recommendedName>
        <fullName evidence="5">Inner membrane-spanning protein YciB</fullName>
    </recommendedName>
</protein>
<feature type="transmembrane region" description="Helical" evidence="5">
    <location>
        <begin position="179"/>
        <end position="198"/>
    </location>
</feature>
<comment type="caution">
    <text evidence="6">The sequence shown here is derived from an EMBL/GenBank/DDBJ whole genome shotgun (WGS) entry which is preliminary data.</text>
</comment>
<accession>A0ABV6ZXX8</accession>
<keyword evidence="5" id="KW-0997">Cell inner membrane</keyword>
<keyword evidence="4 5" id="KW-0472">Membrane</keyword>
<evidence type="ECO:0000256" key="5">
    <source>
        <dbReference type="HAMAP-Rule" id="MF_00189"/>
    </source>
</evidence>
<dbReference type="Pfam" id="PF04279">
    <property type="entry name" value="IspA"/>
    <property type="match status" value="1"/>
</dbReference>
<dbReference type="RefSeq" id="WP_343164545.1">
    <property type="nucleotide sequence ID" value="NZ_JBHRSV010000016.1"/>
</dbReference>
<dbReference type="PANTHER" id="PTHR36917:SF1">
    <property type="entry name" value="INNER MEMBRANE-SPANNING PROTEIN YCIB"/>
    <property type="match status" value="1"/>
</dbReference>
<dbReference type="Proteomes" id="UP001595379">
    <property type="component" value="Unassembled WGS sequence"/>
</dbReference>
<feature type="transmembrane region" description="Helical" evidence="5">
    <location>
        <begin position="42"/>
        <end position="59"/>
    </location>
</feature>
<keyword evidence="1 5" id="KW-1003">Cell membrane</keyword>
<evidence type="ECO:0000313" key="6">
    <source>
        <dbReference type="EMBL" id="MFC2926232.1"/>
    </source>
</evidence>
<gene>
    <name evidence="5" type="primary">yciB</name>
    <name evidence="6" type="ORF">ACFOOR_08945</name>
</gene>
<name>A0ABV6ZXX8_9PROT</name>
<feature type="transmembrane region" description="Helical" evidence="5">
    <location>
        <begin position="12"/>
        <end position="30"/>
    </location>
</feature>
<feature type="transmembrane region" description="Helical" evidence="5">
    <location>
        <begin position="99"/>
        <end position="122"/>
    </location>
</feature>
<keyword evidence="2 5" id="KW-0812">Transmembrane</keyword>
<evidence type="ECO:0000313" key="7">
    <source>
        <dbReference type="Proteomes" id="UP001595379"/>
    </source>
</evidence>
<dbReference type="PANTHER" id="PTHR36917">
    <property type="entry name" value="INTRACELLULAR SEPTATION PROTEIN A-RELATED"/>
    <property type="match status" value="1"/>
</dbReference>
<keyword evidence="3 5" id="KW-1133">Transmembrane helix</keyword>
<evidence type="ECO:0000256" key="4">
    <source>
        <dbReference type="ARBA" id="ARBA00023136"/>
    </source>
</evidence>
<comment type="similarity">
    <text evidence="5">Belongs to the YciB family.</text>
</comment>